<dbReference type="EMBL" id="UINC01022897">
    <property type="protein sequence ID" value="SVA93468.1"/>
    <property type="molecule type" value="Genomic_DNA"/>
</dbReference>
<feature type="non-terminal residue" evidence="1">
    <location>
        <position position="1"/>
    </location>
</feature>
<reference evidence="1" key="1">
    <citation type="submission" date="2018-05" db="EMBL/GenBank/DDBJ databases">
        <authorList>
            <person name="Lanie J.A."/>
            <person name="Ng W.-L."/>
            <person name="Kazmierczak K.M."/>
            <person name="Andrzejewski T.M."/>
            <person name="Davidsen T.M."/>
            <person name="Wayne K.J."/>
            <person name="Tettelin H."/>
            <person name="Glass J.I."/>
            <person name="Rusch D."/>
            <person name="Podicherti R."/>
            <person name="Tsui H.-C.T."/>
            <person name="Winkler M.E."/>
        </authorList>
    </citation>
    <scope>NUCLEOTIDE SEQUENCE</scope>
</reference>
<dbReference type="AlphaFoldDB" id="A0A381ZVZ8"/>
<sequence length="37" mass="4297">MNTKENIKKIIVKKPLKLDCGKTINNYHLAYETYGTL</sequence>
<gene>
    <name evidence="1" type="ORF">METZ01_LOCUS146322</name>
</gene>
<evidence type="ECO:0000313" key="1">
    <source>
        <dbReference type="EMBL" id="SVA93468.1"/>
    </source>
</evidence>
<name>A0A381ZVZ8_9ZZZZ</name>
<feature type="non-terminal residue" evidence="1">
    <location>
        <position position="37"/>
    </location>
</feature>
<protein>
    <submittedName>
        <fullName evidence="1">Uncharacterized protein</fullName>
    </submittedName>
</protein>
<dbReference type="InterPro" id="IPR029058">
    <property type="entry name" value="AB_hydrolase_fold"/>
</dbReference>
<organism evidence="1">
    <name type="scientific">marine metagenome</name>
    <dbReference type="NCBI Taxonomy" id="408172"/>
    <lineage>
        <taxon>unclassified sequences</taxon>
        <taxon>metagenomes</taxon>
        <taxon>ecological metagenomes</taxon>
    </lineage>
</organism>
<proteinExistence type="predicted"/>
<dbReference type="Gene3D" id="3.40.50.1820">
    <property type="entry name" value="alpha/beta hydrolase"/>
    <property type="match status" value="1"/>
</dbReference>
<accession>A0A381ZVZ8</accession>